<dbReference type="PROSITE" id="PS50164">
    <property type="entry name" value="GIY_YIG"/>
    <property type="match status" value="1"/>
</dbReference>
<reference evidence="2 3" key="1">
    <citation type="submission" date="2023-01" db="EMBL/GenBank/DDBJ databases">
        <title>Novel diversity within Roseofilum (Cyanobacteria; Desertifilaceae) from marine benthic mats with descriptions of four novel species.</title>
        <authorList>
            <person name="Wang Y."/>
            <person name="Berthold D.E."/>
            <person name="Hu J."/>
            <person name="Lefler F.W."/>
            <person name="Laughinghouse H.D. IV."/>
        </authorList>
    </citation>
    <scope>NUCLEOTIDE SEQUENCE [LARGE SCALE GENOMIC DNA]</scope>
    <source>
        <strain evidence="2 3">BLCC-M154</strain>
    </source>
</reference>
<dbReference type="Proteomes" id="UP001235303">
    <property type="component" value="Unassembled WGS sequence"/>
</dbReference>
<dbReference type="InterPro" id="IPR000305">
    <property type="entry name" value="GIY-YIG_endonuc"/>
</dbReference>
<dbReference type="EMBL" id="JAQOSP010000116">
    <property type="protein sequence ID" value="MDJ1171529.1"/>
    <property type="molecule type" value="Genomic_DNA"/>
</dbReference>
<sequence length="226" mass="25938">MANQIEQKQDDDVQLVPVFTSLTIQKLVKTNLKHLQDLPELPGIYFAVDSGYRVHYVGISTTNLSERLQNHDKLVDFKRSNVQYIAYRTCFDNEDLEKMEAQAISYFNPPLNSNKIDLTPIVDLGINELDLLERYAELKRQQKAIELELEAYKPNVLSIIQAAGGKIQGTGYTASTQVKPKWLYSQELEDLANEVKVRQKEERDNNIATYEEVTTFPVIRISQEDV</sequence>
<dbReference type="Gene3D" id="3.40.1440.10">
    <property type="entry name" value="GIY-YIG endonuclease"/>
    <property type="match status" value="1"/>
</dbReference>
<organism evidence="2 3">
    <name type="scientific">Roseofilum acuticapitatum BLCC-M154</name>
    <dbReference type="NCBI Taxonomy" id="3022444"/>
    <lineage>
        <taxon>Bacteria</taxon>
        <taxon>Bacillati</taxon>
        <taxon>Cyanobacteriota</taxon>
        <taxon>Cyanophyceae</taxon>
        <taxon>Desertifilales</taxon>
        <taxon>Desertifilaceae</taxon>
        <taxon>Roseofilum</taxon>
        <taxon>Roseofilum acuticapitatum</taxon>
    </lineage>
</organism>
<evidence type="ECO:0000259" key="1">
    <source>
        <dbReference type="PROSITE" id="PS50164"/>
    </source>
</evidence>
<dbReference type="InterPro" id="IPR035901">
    <property type="entry name" value="GIY-YIG_endonuc_sf"/>
</dbReference>
<name>A0ABT7AYK9_9CYAN</name>
<feature type="domain" description="GIY-YIG" evidence="1">
    <location>
        <begin position="40"/>
        <end position="113"/>
    </location>
</feature>
<dbReference type="RefSeq" id="WP_283755280.1">
    <property type="nucleotide sequence ID" value="NZ_JAQOSP010000116.1"/>
</dbReference>
<dbReference type="SUPFAM" id="SSF82771">
    <property type="entry name" value="GIY-YIG endonuclease"/>
    <property type="match status" value="1"/>
</dbReference>
<comment type="caution">
    <text evidence="2">The sequence shown here is derived from an EMBL/GenBank/DDBJ whole genome shotgun (WGS) entry which is preliminary data.</text>
</comment>
<protein>
    <recommendedName>
        <fullName evidence="1">GIY-YIG domain-containing protein</fullName>
    </recommendedName>
</protein>
<evidence type="ECO:0000313" key="2">
    <source>
        <dbReference type="EMBL" id="MDJ1171529.1"/>
    </source>
</evidence>
<keyword evidence="3" id="KW-1185">Reference proteome</keyword>
<evidence type="ECO:0000313" key="3">
    <source>
        <dbReference type="Proteomes" id="UP001235303"/>
    </source>
</evidence>
<accession>A0ABT7AYK9</accession>
<proteinExistence type="predicted"/>
<gene>
    <name evidence="2" type="ORF">PMG71_19035</name>
</gene>